<keyword evidence="3 11" id="KW-0479">Metal-binding</keyword>
<dbReference type="GO" id="GO:0000439">
    <property type="term" value="C:transcription factor TFIIH core complex"/>
    <property type="evidence" value="ECO:0007669"/>
    <property type="project" value="UniProtKB-UniRule"/>
</dbReference>
<evidence type="ECO:0000256" key="4">
    <source>
        <dbReference type="ARBA" id="ARBA00022763"/>
    </source>
</evidence>
<accession>A0A199UR77</accession>
<dbReference type="InterPro" id="IPR036465">
    <property type="entry name" value="vWFA_dom_sf"/>
</dbReference>
<protein>
    <recommendedName>
        <fullName evidence="11">General transcription and DNA repair factor IIH subunit TFB4</fullName>
    </recommendedName>
    <alternativeName>
        <fullName evidence="11">RNA polymerase II transcription factor B subunit 4</fullName>
    </alternativeName>
</protein>
<evidence type="ECO:0000313" key="12">
    <source>
        <dbReference type="EMBL" id="OAY67125.1"/>
    </source>
</evidence>
<dbReference type="PANTHER" id="PTHR12831:SF0">
    <property type="entry name" value="GENERAL TRANSCRIPTION FACTOR IIH SUBUNIT 3"/>
    <property type="match status" value="1"/>
</dbReference>
<dbReference type="PANTHER" id="PTHR12831">
    <property type="entry name" value="TRANSCRIPTION INITIATION FACTOR IIH TFIIH , POLYPEPTIDE 3-RELATED"/>
    <property type="match status" value="1"/>
</dbReference>
<dbReference type="GO" id="GO:0006289">
    <property type="term" value="P:nucleotide-excision repair"/>
    <property type="evidence" value="ECO:0007669"/>
    <property type="project" value="UniProtKB-UniRule"/>
</dbReference>
<dbReference type="AlphaFoldDB" id="A0A199UR77"/>
<comment type="function">
    <text evidence="11">Component of the general transcription and DNA repair factor IIH (TFIIH) core complex, which is involved in general and transcription-coupled nucleotide excision repair (NER) of damaged DNA and, when complexed to CAK, in RNA transcription by RNA polymerase II. In NER, TFIIH acts by opening DNA around the lesion to allow the excision of the damaged oligonucleotide and its replacement by a new DNA fragment. In transcription, TFIIH has an essential role in transcription initiation. When the pre-initiation complex (PIC) has been established, TFIIH is required for promoter opening and promoter escape. Phosphorylation of the C-terminal tail (CTD) of the largest subunit of RNA polymerase II by the kinase module CAK controls the initiation of transcription.</text>
</comment>
<evidence type="ECO:0000256" key="5">
    <source>
        <dbReference type="ARBA" id="ARBA00022771"/>
    </source>
</evidence>
<gene>
    <name evidence="12" type="ORF">ACMD2_12580</name>
</gene>
<dbReference type="EMBL" id="LSRQ01005666">
    <property type="protein sequence ID" value="OAY67125.1"/>
    <property type="molecule type" value="Genomic_DNA"/>
</dbReference>
<keyword evidence="6 11" id="KW-0862">Zinc</keyword>
<keyword evidence="4 11" id="KW-0227">DNA damage</keyword>
<evidence type="ECO:0000256" key="7">
    <source>
        <dbReference type="ARBA" id="ARBA00023015"/>
    </source>
</evidence>
<comment type="similarity">
    <text evidence="2 11">Belongs to the TFB4 family.</text>
</comment>
<evidence type="ECO:0000256" key="8">
    <source>
        <dbReference type="ARBA" id="ARBA00023163"/>
    </source>
</evidence>
<evidence type="ECO:0000256" key="6">
    <source>
        <dbReference type="ARBA" id="ARBA00022833"/>
    </source>
</evidence>
<dbReference type="Pfam" id="PF03850">
    <property type="entry name" value="Tfb4"/>
    <property type="match status" value="1"/>
</dbReference>
<evidence type="ECO:0000256" key="1">
    <source>
        <dbReference type="ARBA" id="ARBA00004123"/>
    </source>
</evidence>
<name>A0A199UR77_ANACO</name>
<keyword evidence="8 11" id="KW-0804">Transcription</keyword>
<evidence type="ECO:0000256" key="11">
    <source>
        <dbReference type="RuleBase" id="RU368090"/>
    </source>
</evidence>
<keyword evidence="5 11" id="KW-0863">Zinc-finger</keyword>
<evidence type="ECO:0000256" key="3">
    <source>
        <dbReference type="ARBA" id="ARBA00022723"/>
    </source>
</evidence>
<reference evidence="12 13" key="1">
    <citation type="journal article" date="2016" name="DNA Res.">
        <title>The draft genome of MD-2 pineapple using hybrid error correction of long reads.</title>
        <authorList>
            <person name="Redwan R.M."/>
            <person name="Saidin A."/>
            <person name="Kumar S.V."/>
        </authorList>
    </citation>
    <scope>NUCLEOTIDE SEQUENCE [LARGE SCALE GENOMIC DNA]</scope>
    <source>
        <strain evidence="13">cv. MD2</strain>
        <tissue evidence="12">Leaf</tissue>
    </source>
</reference>
<dbReference type="GO" id="GO:0006355">
    <property type="term" value="P:regulation of DNA-templated transcription"/>
    <property type="evidence" value="ECO:0007669"/>
    <property type="project" value="InterPro"/>
</dbReference>
<dbReference type="InterPro" id="IPR004600">
    <property type="entry name" value="TFIIH_Tfb4/GTF2H3"/>
</dbReference>
<dbReference type="GO" id="GO:0008270">
    <property type="term" value="F:zinc ion binding"/>
    <property type="evidence" value="ECO:0007669"/>
    <property type="project" value="UniProtKB-KW"/>
</dbReference>
<evidence type="ECO:0000256" key="9">
    <source>
        <dbReference type="ARBA" id="ARBA00023204"/>
    </source>
</evidence>
<sequence length="232" mass="24778">MATDDVSLIVVLLDTNPFFWAASASGNLPFSNFLNQVIPFLNSLLLLNQHNQVVLIATGVNSCDYIYDSAEAGGRNSIDAANVAAISSTILNRLENFVTKDARLAKGSDKAAAGGNGISSLLSGSLSIALCCILFRYIQRVFRSGARHPEPRGSPDGPEQYVAVMNAIFSAQRSMLAMDGCGDASVQKIILPSPFLPPFAMASYITGGVYLKPQHLDGLFQYLAGPRFVTGR</sequence>
<keyword evidence="10 11" id="KW-0539">Nucleus</keyword>
<evidence type="ECO:0000256" key="2">
    <source>
        <dbReference type="ARBA" id="ARBA00005273"/>
    </source>
</evidence>
<proteinExistence type="inferred from homology"/>
<dbReference type="Gene3D" id="3.40.50.410">
    <property type="entry name" value="von Willebrand factor, type A domain"/>
    <property type="match status" value="1"/>
</dbReference>
<comment type="subunit">
    <text evidence="11">Component of the 7-subunit TFIIH core complex composed of XPB, XPD, TFB1/GTF2H1, GTF2H2/P44, TFB4/GTF2H3, TFB2/GTF2H4 and TFB5/GTF2H5, which is active in NER. The core complex associates with the 3-subunit CDK-activating kinase (CAK) module composed of CYCH1/cyclin H1, CDKD and MAT1/At4g30820 to form the 10-subunit holoenzyme (holo-TFIIH) active in transcription.</text>
</comment>
<evidence type="ECO:0000313" key="13">
    <source>
        <dbReference type="Proteomes" id="UP000092600"/>
    </source>
</evidence>
<keyword evidence="9 11" id="KW-0234">DNA repair</keyword>
<dbReference type="GO" id="GO:0005675">
    <property type="term" value="C:transcription factor TFIIH holo complex"/>
    <property type="evidence" value="ECO:0007669"/>
    <property type="project" value="UniProtKB-UniRule"/>
</dbReference>
<comment type="caution">
    <text evidence="12">The sequence shown here is derived from an EMBL/GenBank/DDBJ whole genome shotgun (WGS) entry which is preliminary data.</text>
</comment>
<comment type="subcellular location">
    <subcellularLocation>
        <location evidence="1 11">Nucleus</location>
    </subcellularLocation>
</comment>
<organism evidence="12 13">
    <name type="scientific">Ananas comosus</name>
    <name type="common">Pineapple</name>
    <name type="synonym">Ananas ananas</name>
    <dbReference type="NCBI Taxonomy" id="4615"/>
    <lineage>
        <taxon>Eukaryota</taxon>
        <taxon>Viridiplantae</taxon>
        <taxon>Streptophyta</taxon>
        <taxon>Embryophyta</taxon>
        <taxon>Tracheophyta</taxon>
        <taxon>Spermatophyta</taxon>
        <taxon>Magnoliopsida</taxon>
        <taxon>Liliopsida</taxon>
        <taxon>Poales</taxon>
        <taxon>Bromeliaceae</taxon>
        <taxon>Bromelioideae</taxon>
        <taxon>Ananas</taxon>
    </lineage>
</organism>
<dbReference type="Proteomes" id="UP000092600">
    <property type="component" value="Unassembled WGS sequence"/>
</dbReference>
<keyword evidence="7 11" id="KW-0805">Transcription regulation</keyword>
<evidence type="ECO:0000256" key="10">
    <source>
        <dbReference type="ARBA" id="ARBA00023242"/>
    </source>
</evidence>
<dbReference type="STRING" id="4615.A0A199UR77"/>